<dbReference type="Gene3D" id="1.10.10.10">
    <property type="entry name" value="Winged helix-like DNA-binding domain superfamily/Winged helix DNA-binding domain"/>
    <property type="match status" value="1"/>
</dbReference>
<reference evidence="6 7" key="1">
    <citation type="submission" date="2011-08" db="EMBL/GenBank/DDBJ databases">
        <title>The Genome Sequence of Clostridium hathewayi WAL-18680.</title>
        <authorList>
            <consortium name="The Broad Institute Genome Sequencing Platform"/>
            <person name="Earl A."/>
            <person name="Ward D."/>
            <person name="Feldgarden M."/>
            <person name="Gevers D."/>
            <person name="Finegold S.M."/>
            <person name="Summanen P.H."/>
            <person name="Molitoris D.R."/>
            <person name="Song M."/>
            <person name="Daigneault M."/>
            <person name="Allen-Vercoe E."/>
            <person name="Young S.K."/>
            <person name="Zeng Q."/>
            <person name="Gargeya S."/>
            <person name="Fitzgerald M."/>
            <person name="Haas B."/>
            <person name="Abouelleil A."/>
            <person name="Alvarado L."/>
            <person name="Arachchi H.M."/>
            <person name="Berlin A."/>
            <person name="Brown A."/>
            <person name="Chapman S.B."/>
            <person name="Chen Z."/>
            <person name="Dunbar C."/>
            <person name="Freedman E."/>
            <person name="Gearin G."/>
            <person name="Gellesch M."/>
            <person name="Goldberg J."/>
            <person name="Griggs A."/>
            <person name="Gujja S."/>
            <person name="Heiman D."/>
            <person name="Howarth C."/>
            <person name="Larson L."/>
            <person name="Lui A."/>
            <person name="MacDonald P.J.P."/>
            <person name="Montmayeur A."/>
            <person name="Murphy C."/>
            <person name="Neiman D."/>
            <person name="Pearson M."/>
            <person name="Priest M."/>
            <person name="Roberts A."/>
            <person name="Saif S."/>
            <person name="Shea T."/>
            <person name="Shenoy N."/>
            <person name="Sisk P."/>
            <person name="Stolte C."/>
            <person name="Sykes S."/>
            <person name="Wortman J."/>
            <person name="Nusbaum C."/>
            <person name="Birren B."/>
        </authorList>
    </citation>
    <scope>NUCLEOTIDE SEQUENCE [LARGE SCALE GENOMIC DNA]</scope>
    <source>
        <strain evidence="6 7">WAL-18680</strain>
    </source>
</reference>
<proteinExistence type="predicted"/>
<dbReference type="PRINTS" id="PR00034">
    <property type="entry name" value="HTHCRP"/>
</dbReference>
<dbReference type="SMART" id="SM00419">
    <property type="entry name" value="HTH_CRP"/>
    <property type="match status" value="1"/>
</dbReference>
<dbReference type="HOGENOM" id="CLU_075053_7_2_9"/>
<name>G5INU0_9FIRM</name>
<gene>
    <name evidence="6" type="ORF">HMPREF9473_05168</name>
</gene>
<dbReference type="InterPro" id="IPR036388">
    <property type="entry name" value="WH-like_DNA-bd_sf"/>
</dbReference>
<dbReference type="Pfam" id="PF00027">
    <property type="entry name" value="cNMP_binding"/>
    <property type="match status" value="1"/>
</dbReference>
<dbReference type="GO" id="GO:0006355">
    <property type="term" value="P:regulation of DNA-templated transcription"/>
    <property type="evidence" value="ECO:0007669"/>
    <property type="project" value="InterPro"/>
</dbReference>
<dbReference type="CDD" id="cd00092">
    <property type="entry name" value="HTH_CRP"/>
    <property type="match status" value="1"/>
</dbReference>
<keyword evidence="1" id="KW-0805">Transcription regulation</keyword>
<evidence type="ECO:0000256" key="1">
    <source>
        <dbReference type="ARBA" id="ARBA00023015"/>
    </source>
</evidence>
<evidence type="ECO:0000256" key="3">
    <source>
        <dbReference type="ARBA" id="ARBA00023163"/>
    </source>
</evidence>
<dbReference type="PROSITE" id="PS51063">
    <property type="entry name" value="HTH_CRP_2"/>
    <property type="match status" value="1"/>
</dbReference>
<keyword evidence="3" id="KW-0804">Transcription</keyword>
<accession>G5INU0</accession>
<keyword evidence="7" id="KW-1185">Reference proteome</keyword>
<comment type="caution">
    <text evidence="6">The sequence shown here is derived from an EMBL/GenBank/DDBJ whole genome shotgun (WGS) entry which is preliminary data.</text>
</comment>
<dbReference type="CDD" id="cd00038">
    <property type="entry name" value="CAP_ED"/>
    <property type="match status" value="1"/>
</dbReference>
<dbReference type="InterPro" id="IPR014710">
    <property type="entry name" value="RmlC-like_jellyroll"/>
</dbReference>
<evidence type="ECO:0000313" key="6">
    <source>
        <dbReference type="EMBL" id="EHI56964.1"/>
    </source>
</evidence>
<dbReference type="InterPro" id="IPR018490">
    <property type="entry name" value="cNMP-bd_dom_sf"/>
</dbReference>
<keyword evidence="2" id="KW-0238">DNA-binding</keyword>
<feature type="domain" description="HTH crp-type" evidence="5">
    <location>
        <begin position="149"/>
        <end position="215"/>
    </location>
</feature>
<dbReference type="Pfam" id="PF13545">
    <property type="entry name" value="HTH_Crp_2"/>
    <property type="match status" value="1"/>
</dbReference>
<dbReference type="SUPFAM" id="SSF51206">
    <property type="entry name" value="cAMP-binding domain-like"/>
    <property type="match status" value="1"/>
</dbReference>
<evidence type="ECO:0000259" key="5">
    <source>
        <dbReference type="PROSITE" id="PS51063"/>
    </source>
</evidence>
<evidence type="ECO:0008006" key="8">
    <source>
        <dbReference type="Google" id="ProtNLM"/>
    </source>
</evidence>
<dbReference type="AlphaFoldDB" id="G5INU0"/>
<dbReference type="InterPro" id="IPR012318">
    <property type="entry name" value="HTH_CRP"/>
</dbReference>
<dbReference type="PROSITE" id="PS50042">
    <property type="entry name" value="CNMP_BINDING_3"/>
    <property type="match status" value="1"/>
</dbReference>
<protein>
    <recommendedName>
        <fullName evidence="8">HTH crp-type domain-containing protein</fullName>
    </recommendedName>
</protein>
<dbReference type="InterPro" id="IPR000595">
    <property type="entry name" value="cNMP-bd_dom"/>
</dbReference>
<evidence type="ECO:0000313" key="7">
    <source>
        <dbReference type="Proteomes" id="UP000005384"/>
    </source>
</evidence>
<dbReference type="InterPro" id="IPR036390">
    <property type="entry name" value="WH_DNA-bd_sf"/>
</dbReference>
<dbReference type="GO" id="GO:0003677">
    <property type="term" value="F:DNA binding"/>
    <property type="evidence" value="ECO:0007669"/>
    <property type="project" value="UniProtKB-KW"/>
</dbReference>
<evidence type="ECO:0000256" key="2">
    <source>
        <dbReference type="ARBA" id="ARBA00023125"/>
    </source>
</evidence>
<evidence type="ECO:0000259" key="4">
    <source>
        <dbReference type="PROSITE" id="PS50042"/>
    </source>
</evidence>
<dbReference type="Gene3D" id="2.60.120.10">
    <property type="entry name" value="Jelly Rolls"/>
    <property type="match status" value="1"/>
</dbReference>
<dbReference type="SUPFAM" id="SSF46785">
    <property type="entry name" value="Winged helix' DNA-binding domain"/>
    <property type="match status" value="1"/>
</dbReference>
<sequence>MTMKELLSTHYPFWNHLSEEEQQAFVTCSTIQEYKKGNLLQDKHHHCLGIFLVQSGQVRVYIQSDEGREITLFRINPNEICTLSAGCVMEEISFEIMMEATEDSVLLISGTPCLRRLMGSNLYMENYIYKHIAEHFSDVMWAISEILFKSFDKRLAGYLEDEKLNRKSTTIQATHDEIAKELGSAREVVSRMLKYFEKEGIVSLSRGTIQITNEAKLRALAL</sequence>
<organism evidence="6 7">
    <name type="scientific">Hungatella hathewayi WAL-18680</name>
    <dbReference type="NCBI Taxonomy" id="742737"/>
    <lineage>
        <taxon>Bacteria</taxon>
        <taxon>Bacillati</taxon>
        <taxon>Bacillota</taxon>
        <taxon>Clostridia</taxon>
        <taxon>Lachnospirales</taxon>
        <taxon>Lachnospiraceae</taxon>
        <taxon>Hungatella</taxon>
    </lineage>
</organism>
<dbReference type="Proteomes" id="UP000005384">
    <property type="component" value="Unassembled WGS sequence"/>
</dbReference>
<feature type="domain" description="Cyclic nucleotide-binding" evidence="4">
    <location>
        <begin position="13"/>
        <end position="94"/>
    </location>
</feature>
<dbReference type="EMBL" id="ADLN01000128">
    <property type="protein sequence ID" value="EHI56964.1"/>
    <property type="molecule type" value="Genomic_DNA"/>
</dbReference>
<dbReference type="PATRIC" id="fig|742737.3.peg.5160"/>
<dbReference type="OrthoDB" id="9776746at2"/>